<comment type="caution">
    <text evidence="7">The sequence shown here is derived from an EMBL/GenBank/DDBJ whole genome shotgun (WGS) entry which is preliminary data.</text>
</comment>
<evidence type="ECO:0000259" key="6">
    <source>
        <dbReference type="PROSITE" id="PS50089"/>
    </source>
</evidence>
<feature type="region of interest" description="Disordered" evidence="5">
    <location>
        <begin position="1"/>
        <end position="22"/>
    </location>
</feature>
<dbReference type="EMBL" id="JBBWWR010000012">
    <property type="protein sequence ID" value="KAK8959275.1"/>
    <property type="molecule type" value="Genomic_DNA"/>
</dbReference>
<dbReference type="Pfam" id="PF13923">
    <property type="entry name" value="zf-C3HC4_2"/>
    <property type="match status" value="1"/>
</dbReference>
<keyword evidence="3" id="KW-0862">Zinc</keyword>
<dbReference type="PANTHER" id="PTHR47094">
    <property type="entry name" value="ELFLESS, ISOFORM B"/>
    <property type="match status" value="1"/>
</dbReference>
<dbReference type="InterPro" id="IPR013083">
    <property type="entry name" value="Znf_RING/FYVE/PHD"/>
</dbReference>
<dbReference type="Proteomes" id="UP001412067">
    <property type="component" value="Unassembled WGS sequence"/>
</dbReference>
<dbReference type="PANTHER" id="PTHR47094:SF1">
    <property type="entry name" value="RING-TYPE E3 UBIQUITIN TRANSFERASE"/>
    <property type="match status" value="1"/>
</dbReference>
<dbReference type="InterPro" id="IPR001841">
    <property type="entry name" value="Znf_RING"/>
</dbReference>
<keyword evidence="1" id="KW-0479">Metal-binding</keyword>
<reference evidence="7 8" key="1">
    <citation type="journal article" date="2022" name="Nat. Plants">
        <title>Genomes of leafy and leafless Platanthera orchids illuminate the evolution of mycoheterotrophy.</title>
        <authorList>
            <person name="Li M.H."/>
            <person name="Liu K.W."/>
            <person name="Li Z."/>
            <person name="Lu H.C."/>
            <person name="Ye Q.L."/>
            <person name="Zhang D."/>
            <person name="Wang J.Y."/>
            <person name="Li Y.F."/>
            <person name="Zhong Z.M."/>
            <person name="Liu X."/>
            <person name="Yu X."/>
            <person name="Liu D.K."/>
            <person name="Tu X.D."/>
            <person name="Liu B."/>
            <person name="Hao Y."/>
            <person name="Liao X.Y."/>
            <person name="Jiang Y.T."/>
            <person name="Sun W.H."/>
            <person name="Chen J."/>
            <person name="Chen Y.Q."/>
            <person name="Ai Y."/>
            <person name="Zhai J.W."/>
            <person name="Wu S.S."/>
            <person name="Zhou Z."/>
            <person name="Hsiao Y.Y."/>
            <person name="Wu W.L."/>
            <person name="Chen Y.Y."/>
            <person name="Lin Y.F."/>
            <person name="Hsu J.L."/>
            <person name="Li C.Y."/>
            <person name="Wang Z.W."/>
            <person name="Zhao X."/>
            <person name="Zhong W.Y."/>
            <person name="Ma X.K."/>
            <person name="Ma L."/>
            <person name="Huang J."/>
            <person name="Chen G.Z."/>
            <person name="Huang M.Z."/>
            <person name="Huang L."/>
            <person name="Peng D.H."/>
            <person name="Luo Y.B."/>
            <person name="Zou S.Q."/>
            <person name="Chen S.P."/>
            <person name="Lan S."/>
            <person name="Tsai W.C."/>
            <person name="Van de Peer Y."/>
            <person name="Liu Z.J."/>
        </authorList>
    </citation>
    <scope>NUCLEOTIDE SEQUENCE [LARGE SCALE GENOMIC DNA]</scope>
    <source>
        <strain evidence="7">Lor288</strain>
    </source>
</reference>
<name>A0ABR2M540_9ASPA</name>
<accession>A0ABR2M540</accession>
<protein>
    <recommendedName>
        <fullName evidence="6">RING-type domain-containing protein</fullName>
    </recommendedName>
</protein>
<gene>
    <name evidence="7" type="ORF">KSP40_PGU004136</name>
</gene>
<organism evidence="7 8">
    <name type="scientific">Platanthera guangdongensis</name>
    <dbReference type="NCBI Taxonomy" id="2320717"/>
    <lineage>
        <taxon>Eukaryota</taxon>
        <taxon>Viridiplantae</taxon>
        <taxon>Streptophyta</taxon>
        <taxon>Embryophyta</taxon>
        <taxon>Tracheophyta</taxon>
        <taxon>Spermatophyta</taxon>
        <taxon>Magnoliopsida</taxon>
        <taxon>Liliopsida</taxon>
        <taxon>Asparagales</taxon>
        <taxon>Orchidaceae</taxon>
        <taxon>Orchidoideae</taxon>
        <taxon>Orchideae</taxon>
        <taxon>Orchidinae</taxon>
        <taxon>Platanthera</taxon>
    </lineage>
</organism>
<dbReference type="PROSITE" id="PS50089">
    <property type="entry name" value="ZF_RING_2"/>
    <property type="match status" value="1"/>
</dbReference>
<proteinExistence type="predicted"/>
<keyword evidence="8" id="KW-1185">Reference proteome</keyword>
<dbReference type="PROSITE" id="PS00518">
    <property type="entry name" value="ZF_RING_1"/>
    <property type="match status" value="1"/>
</dbReference>
<dbReference type="SUPFAM" id="SSF57850">
    <property type="entry name" value="RING/U-box"/>
    <property type="match status" value="1"/>
</dbReference>
<feature type="domain" description="RING-type" evidence="6">
    <location>
        <begin position="188"/>
        <end position="226"/>
    </location>
</feature>
<evidence type="ECO:0000313" key="7">
    <source>
        <dbReference type="EMBL" id="KAK8959275.1"/>
    </source>
</evidence>
<evidence type="ECO:0000256" key="4">
    <source>
        <dbReference type="PROSITE-ProRule" id="PRU00175"/>
    </source>
</evidence>
<dbReference type="InterPro" id="IPR017907">
    <property type="entry name" value="Znf_RING_CS"/>
</dbReference>
<sequence length="243" mass="26833">MSSVVSPKRSMKKCARDASRRKSTLTIDLNTPPVVSETVQPEGTWEGPAHTAVPVVDASTARMIVSPIDVEAIDDDDVQMLFSPSVISQERNQFRNQPVTVVLDEEHELGTGASVINVDDHPLQAPLSSFRRRRRLSPNRVIINCETYVNVEDDQNAKTKKRANPKKIEQEKAVAAAVAVAKEPVFSCPICMNPLADACSTICGHVFCQACIKQALQAQKKCPTCRRKLTINNFHRVFLPITS</sequence>
<dbReference type="SMART" id="SM00184">
    <property type="entry name" value="RING"/>
    <property type="match status" value="1"/>
</dbReference>
<evidence type="ECO:0000256" key="1">
    <source>
        <dbReference type="ARBA" id="ARBA00022723"/>
    </source>
</evidence>
<dbReference type="Gene3D" id="3.30.40.10">
    <property type="entry name" value="Zinc/RING finger domain, C3HC4 (zinc finger)"/>
    <property type="match status" value="1"/>
</dbReference>
<evidence type="ECO:0000256" key="2">
    <source>
        <dbReference type="ARBA" id="ARBA00022771"/>
    </source>
</evidence>
<evidence type="ECO:0000313" key="8">
    <source>
        <dbReference type="Proteomes" id="UP001412067"/>
    </source>
</evidence>
<keyword evidence="2 4" id="KW-0863">Zinc-finger</keyword>
<dbReference type="InterPro" id="IPR049627">
    <property type="entry name" value="SLX8"/>
</dbReference>
<evidence type="ECO:0000256" key="5">
    <source>
        <dbReference type="SAM" id="MobiDB-lite"/>
    </source>
</evidence>
<evidence type="ECO:0000256" key="3">
    <source>
        <dbReference type="ARBA" id="ARBA00022833"/>
    </source>
</evidence>